<dbReference type="InterPro" id="IPR057678">
    <property type="entry name" value="DUF7918"/>
</dbReference>
<evidence type="ECO:0000256" key="1">
    <source>
        <dbReference type="SAM" id="MobiDB-lite"/>
    </source>
</evidence>
<feature type="region of interest" description="Disordered" evidence="1">
    <location>
        <begin position="299"/>
        <end position="332"/>
    </location>
</feature>
<reference evidence="3" key="1">
    <citation type="journal article" date="2014" name="Genome Announc.">
        <title>Draft genome sequence of Rhodosporidium toruloides CECT1137, an oleaginous yeast of biotechnological interest.</title>
        <authorList>
            <person name="Morin N."/>
            <person name="Calcas X."/>
            <person name="Devillers H."/>
            <person name="Durrens P."/>
            <person name="Sherman D.J."/>
            <person name="Nicaud J.-M."/>
            <person name="Neuveglise C."/>
        </authorList>
    </citation>
    <scope>NUCLEOTIDE SEQUENCE</scope>
    <source>
        <strain evidence="3">CECT1137</strain>
    </source>
</reference>
<evidence type="ECO:0000313" key="3">
    <source>
        <dbReference type="EMBL" id="CDR47760.1"/>
    </source>
</evidence>
<gene>
    <name evidence="3" type="ORF">RHTO0S_15e01596g</name>
</gene>
<evidence type="ECO:0000259" key="2">
    <source>
        <dbReference type="Pfam" id="PF25534"/>
    </source>
</evidence>
<feature type="compositionally biased region" description="Basic and acidic residues" evidence="1">
    <location>
        <begin position="216"/>
        <end position="234"/>
    </location>
</feature>
<accession>A0A061BL07</accession>
<feature type="region of interest" description="Disordered" evidence="1">
    <location>
        <begin position="214"/>
        <end position="250"/>
    </location>
</feature>
<organism evidence="3">
    <name type="scientific">Rhodotorula toruloides</name>
    <name type="common">Yeast</name>
    <name type="synonym">Rhodosporidium toruloides</name>
    <dbReference type="NCBI Taxonomy" id="5286"/>
    <lineage>
        <taxon>Eukaryota</taxon>
        <taxon>Fungi</taxon>
        <taxon>Dikarya</taxon>
        <taxon>Basidiomycota</taxon>
        <taxon>Pucciniomycotina</taxon>
        <taxon>Microbotryomycetes</taxon>
        <taxon>Sporidiobolales</taxon>
        <taxon>Sporidiobolaceae</taxon>
        <taxon>Rhodotorula</taxon>
    </lineage>
</organism>
<name>A0A061BL07_RHOTO</name>
<feature type="domain" description="DUF7918" evidence="2">
    <location>
        <begin position="79"/>
        <end position="218"/>
    </location>
</feature>
<dbReference type="AlphaFoldDB" id="A0A061BL07"/>
<proteinExistence type="predicted"/>
<protein>
    <submittedName>
        <fullName evidence="3">RHTO0S15e01596g1_1</fullName>
    </submittedName>
</protein>
<dbReference type="PANTHER" id="PTHR36223:SF1">
    <property type="entry name" value="TRANSCRIPTION ELONGATION FACTOR EAF N-TERMINAL DOMAIN-CONTAINING PROTEIN"/>
    <property type="match status" value="1"/>
</dbReference>
<dbReference type="OrthoDB" id="2538451at2759"/>
<dbReference type="Pfam" id="PF25534">
    <property type="entry name" value="DUF7918"/>
    <property type="match status" value="1"/>
</dbReference>
<dbReference type="PANTHER" id="PTHR36223">
    <property type="entry name" value="BETA-LACTAMASE-TYPE TRANSPEPTIDASE FOLD DOMAIN CONTAINING PROTEIN"/>
    <property type="match status" value="1"/>
</dbReference>
<feature type="compositionally biased region" description="Basic and acidic residues" evidence="1">
    <location>
        <begin position="299"/>
        <end position="321"/>
    </location>
</feature>
<dbReference type="EMBL" id="LK052950">
    <property type="protein sequence ID" value="CDR47760.1"/>
    <property type="molecule type" value="Genomic_DNA"/>
</dbReference>
<sequence length="332" mass="38128">MHLPDPKHRLQFPGLPGVFGWICIEGEPLEVYDATEDESRTVAYVESKDDVKFSVHFLDTRKKAPEDPFVVLIDVDGAKRTKFRPFVFRKLVTTDQAQEACNDRDFVDNLGTIQLKICRIEHVRRIATCYKAKAPEGRIVDEQKKKARLTHQVAHVLASPFNEQELILIIARQLRRHCRQPRRRRSRCKYIDKPKDPLSSLIFRYRSKLLLQIEGHAPDPDADKKAERAKERHSPSPRLSADTDDSLPPQVARRQLADKRAELEMLEIEKRIAKVKREILVLEGGEEVDDPKRKRVKFEEGVKDESEAAGDGKKESKEMGKGGKKVTVIDLD</sequence>